<evidence type="ECO:0000256" key="1">
    <source>
        <dbReference type="SAM" id="MobiDB-lite"/>
    </source>
</evidence>
<sequence length="111" mass="11225">MQEMIAALQKKADEQEALNSTLTTQLETLRAIRQQEGGPGGIARAKGIGPVALTLTTPITAAGGRAATGSRTTDPPPLNKSNTNDGSGAIRDAPANGTGAHATHLAGQSLQ</sequence>
<dbReference type="EMBL" id="CACVBM020001274">
    <property type="protein sequence ID" value="CAA7042958.1"/>
    <property type="molecule type" value="Genomic_DNA"/>
</dbReference>
<accession>A0A6D2JPS8</accession>
<dbReference type="AlphaFoldDB" id="A0A6D2JPS8"/>
<gene>
    <name evidence="2" type="ORF">MERR_LOCUS30193</name>
</gene>
<evidence type="ECO:0000313" key="3">
    <source>
        <dbReference type="Proteomes" id="UP000467841"/>
    </source>
</evidence>
<comment type="caution">
    <text evidence="2">The sequence shown here is derived from an EMBL/GenBank/DDBJ whole genome shotgun (WGS) entry which is preliminary data.</text>
</comment>
<protein>
    <submittedName>
        <fullName evidence="2">Uncharacterized protein</fullName>
    </submittedName>
</protein>
<dbReference type="Proteomes" id="UP000467841">
    <property type="component" value="Unassembled WGS sequence"/>
</dbReference>
<evidence type="ECO:0000313" key="2">
    <source>
        <dbReference type="EMBL" id="CAA7042958.1"/>
    </source>
</evidence>
<proteinExistence type="predicted"/>
<feature type="compositionally biased region" description="Low complexity" evidence="1">
    <location>
        <begin position="61"/>
        <end position="73"/>
    </location>
</feature>
<feature type="region of interest" description="Disordered" evidence="1">
    <location>
        <begin position="61"/>
        <end position="111"/>
    </location>
</feature>
<name>A0A6D2JPS8_9BRAS</name>
<keyword evidence="3" id="KW-1185">Reference proteome</keyword>
<reference evidence="2" key="1">
    <citation type="submission" date="2020-01" db="EMBL/GenBank/DDBJ databases">
        <authorList>
            <person name="Mishra B."/>
        </authorList>
    </citation>
    <scope>NUCLEOTIDE SEQUENCE [LARGE SCALE GENOMIC DNA]</scope>
</reference>
<organism evidence="2 3">
    <name type="scientific">Microthlaspi erraticum</name>
    <dbReference type="NCBI Taxonomy" id="1685480"/>
    <lineage>
        <taxon>Eukaryota</taxon>
        <taxon>Viridiplantae</taxon>
        <taxon>Streptophyta</taxon>
        <taxon>Embryophyta</taxon>
        <taxon>Tracheophyta</taxon>
        <taxon>Spermatophyta</taxon>
        <taxon>Magnoliopsida</taxon>
        <taxon>eudicotyledons</taxon>
        <taxon>Gunneridae</taxon>
        <taxon>Pentapetalae</taxon>
        <taxon>rosids</taxon>
        <taxon>malvids</taxon>
        <taxon>Brassicales</taxon>
        <taxon>Brassicaceae</taxon>
        <taxon>Coluteocarpeae</taxon>
        <taxon>Microthlaspi</taxon>
    </lineage>
</organism>